<dbReference type="InterPro" id="IPR012349">
    <property type="entry name" value="Split_barrel_FMN-bd"/>
</dbReference>
<protein>
    <submittedName>
        <fullName evidence="1">Flavin-nucleotide-binding protein</fullName>
    </submittedName>
</protein>
<dbReference type="Gene3D" id="2.30.110.10">
    <property type="entry name" value="Electron Transport, Fmn-binding Protein, Chain A"/>
    <property type="match status" value="1"/>
</dbReference>
<evidence type="ECO:0000313" key="1">
    <source>
        <dbReference type="EMBL" id="GAW98830.1"/>
    </source>
</evidence>
<organism evidence="1 2">
    <name type="scientific">Secundilactobacillus mixtipabuli</name>
    <dbReference type="NCBI Taxonomy" id="1435342"/>
    <lineage>
        <taxon>Bacteria</taxon>
        <taxon>Bacillati</taxon>
        <taxon>Bacillota</taxon>
        <taxon>Bacilli</taxon>
        <taxon>Lactobacillales</taxon>
        <taxon>Lactobacillaceae</taxon>
        <taxon>Secundilactobacillus</taxon>
    </lineage>
</organism>
<reference evidence="1 2" key="1">
    <citation type="submission" date="2015-11" db="EMBL/GenBank/DDBJ databases">
        <title>Draft genome sequences of new species of the genus Lactobacillus isolated from orchardgrass silage.</title>
        <authorList>
            <person name="Tohno M."/>
            <person name="Tanizawa Y."/>
            <person name="Arita M."/>
        </authorList>
    </citation>
    <scope>NUCLEOTIDE SEQUENCE [LARGE SCALE GENOMIC DNA]</scope>
    <source>
        <strain evidence="1 2">IWT30</strain>
    </source>
</reference>
<dbReference type="SUPFAM" id="SSF50475">
    <property type="entry name" value="FMN-binding split barrel"/>
    <property type="match status" value="1"/>
</dbReference>
<dbReference type="InterPro" id="IPR024747">
    <property type="entry name" value="Pyridox_Oxase-rel"/>
</dbReference>
<evidence type="ECO:0000313" key="2">
    <source>
        <dbReference type="Proteomes" id="UP000198374"/>
    </source>
</evidence>
<proteinExistence type="predicted"/>
<dbReference type="PANTHER" id="PTHR34071">
    <property type="entry name" value="5-NITROIMIDAZOLE ANTIBIOTICS RESISTANCE PROTEIN, NIMA-FAMILY-RELATED PROTEIN-RELATED"/>
    <property type="match status" value="1"/>
</dbReference>
<dbReference type="AlphaFoldDB" id="A0A1Z5IBC8"/>
<keyword evidence="2" id="KW-1185">Reference proteome</keyword>
<accession>A0A1Z5IBC8</accession>
<gene>
    <name evidence="1" type="ORF">IWT30_00789</name>
</gene>
<dbReference type="OrthoDB" id="9794935at2"/>
<name>A0A1Z5IBC8_9LACO</name>
<dbReference type="Proteomes" id="UP000198374">
    <property type="component" value="Unassembled WGS sequence"/>
</dbReference>
<sequence>MRRSDREITDEATKLEIIDKAKIVNLGIIDFPAPYVVPTNFTYEVKDHHLVLYIHGASTGKKRALIAANPEVSFSIIADSSLDAPKGNLPLREFGYFYRSVLGTGKATLISDPKEKEHALRLLLKHVIGHEMPGEITDQDLAYVGVIRIDVDQYTGKIHKAE</sequence>
<dbReference type="RefSeq" id="WP_159459282.1">
    <property type="nucleotide sequence ID" value="NZ_BCMF01000003.1"/>
</dbReference>
<comment type="caution">
    <text evidence="1">The sequence shown here is derived from an EMBL/GenBank/DDBJ whole genome shotgun (WGS) entry which is preliminary data.</text>
</comment>
<dbReference type="PANTHER" id="PTHR34071:SF2">
    <property type="entry name" value="FLAVIN-NUCLEOTIDE-BINDING PROTEIN"/>
    <property type="match status" value="1"/>
</dbReference>
<dbReference type="EMBL" id="BCMF01000003">
    <property type="protein sequence ID" value="GAW98830.1"/>
    <property type="molecule type" value="Genomic_DNA"/>
</dbReference>
<dbReference type="Pfam" id="PF12900">
    <property type="entry name" value="Pyridox_ox_2"/>
    <property type="match status" value="1"/>
</dbReference>